<keyword evidence="10" id="KW-0967">Endosome</keyword>
<dbReference type="FunFam" id="1.10.3520.10:FF:000002">
    <property type="entry name" value="Ceramide-1-phosphate transfer protein"/>
    <property type="match status" value="1"/>
</dbReference>
<dbReference type="GO" id="GO:0005640">
    <property type="term" value="C:nuclear outer membrane"/>
    <property type="evidence" value="ECO:0007669"/>
    <property type="project" value="UniProtKB-SubCell"/>
</dbReference>
<dbReference type="GO" id="GO:1902388">
    <property type="term" value="F:ceramide 1-phosphate transfer activity"/>
    <property type="evidence" value="ECO:0007669"/>
    <property type="project" value="TreeGrafter"/>
</dbReference>
<dbReference type="InterPro" id="IPR014830">
    <property type="entry name" value="Glycolipid_transfer_prot_dom"/>
</dbReference>
<evidence type="ECO:0000256" key="1">
    <source>
        <dbReference type="ARBA" id="ARBA00004150"/>
    </source>
</evidence>
<evidence type="ECO:0000256" key="16">
    <source>
        <dbReference type="ARBA" id="ARBA00036393"/>
    </source>
</evidence>
<keyword evidence="8" id="KW-1003">Cell membrane</keyword>
<evidence type="ECO:0000256" key="2">
    <source>
        <dbReference type="ARBA" id="ARBA00004413"/>
    </source>
</evidence>
<keyword evidence="14" id="KW-0472">Membrane</keyword>
<evidence type="ECO:0000256" key="4">
    <source>
        <dbReference type="ARBA" id="ARBA00004509"/>
    </source>
</evidence>
<evidence type="ECO:0000256" key="8">
    <source>
        <dbReference type="ARBA" id="ARBA00022475"/>
    </source>
</evidence>
<keyword evidence="13" id="KW-0446">Lipid-binding</keyword>
<evidence type="ECO:0000256" key="10">
    <source>
        <dbReference type="ARBA" id="ARBA00022753"/>
    </source>
</evidence>
<evidence type="ECO:0000256" key="7">
    <source>
        <dbReference type="ARBA" id="ARBA00022448"/>
    </source>
</evidence>
<dbReference type="SUPFAM" id="SSF110004">
    <property type="entry name" value="Glycolipid transfer protein, GLTP"/>
    <property type="match status" value="1"/>
</dbReference>
<dbReference type="Pfam" id="PF08718">
    <property type="entry name" value="GLTP"/>
    <property type="match status" value="1"/>
</dbReference>
<dbReference type="GO" id="GO:0010008">
    <property type="term" value="C:endosome membrane"/>
    <property type="evidence" value="ECO:0007669"/>
    <property type="project" value="UniProtKB-SubCell"/>
</dbReference>
<evidence type="ECO:0000256" key="11">
    <source>
        <dbReference type="ARBA" id="ARBA00023034"/>
    </source>
</evidence>
<dbReference type="GO" id="GO:0005794">
    <property type="term" value="C:Golgi apparatus"/>
    <property type="evidence" value="ECO:0007669"/>
    <property type="project" value="UniProtKB-SubCell"/>
</dbReference>
<comment type="catalytic activity">
    <reaction evidence="17">
        <text>N-(hexadecanoyl)-sphing-4-enine-1-phosphate(in) = N-(hexadecanoyl)-sphing-4-enine-1-phosphate(out)</text>
        <dbReference type="Rhea" id="RHEA:45680"/>
        <dbReference type="ChEBI" id="CHEBI:72963"/>
    </reaction>
    <physiologicalReaction direction="left-to-right" evidence="17">
        <dbReference type="Rhea" id="RHEA:45681"/>
    </physiologicalReaction>
</comment>
<dbReference type="Gene3D" id="1.10.3520.10">
    <property type="entry name" value="Glycolipid transfer protein"/>
    <property type="match status" value="1"/>
</dbReference>
<keyword evidence="11" id="KW-0333">Golgi apparatus</keyword>
<dbReference type="AlphaFoldDB" id="V9L4D7"/>
<evidence type="ECO:0000256" key="13">
    <source>
        <dbReference type="ARBA" id="ARBA00023121"/>
    </source>
</evidence>
<dbReference type="GO" id="GO:0005886">
    <property type="term" value="C:plasma membrane"/>
    <property type="evidence" value="ECO:0007669"/>
    <property type="project" value="UniProtKB-SubCell"/>
</dbReference>
<dbReference type="InterPro" id="IPR036497">
    <property type="entry name" value="GLTP_sf"/>
</dbReference>
<evidence type="ECO:0000256" key="3">
    <source>
        <dbReference type="ARBA" id="ARBA00004481"/>
    </source>
</evidence>
<comment type="similarity">
    <text evidence="6">Belongs to the GLTP family.</text>
</comment>
<evidence type="ECO:0000256" key="18">
    <source>
        <dbReference type="ARBA" id="ARBA00039463"/>
    </source>
</evidence>
<keyword evidence="12" id="KW-0445">Lipid transport</keyword>
<evidence type="ECO:0000256" key="15">
    <source>
        <dbReference type="ARBA" id="ARBA00023242"/>
    </source>
</evidence>
<evidence type="ECO:0000256" key="9">
    <source>
        <dbReference type="ARBA" id="ARBA00022490"/>
    </source>
</evidence>
<evidence type="ECO:0000256" key="6">
    <source>
        <dbReference type="ARBA" id="ARBA00007148"/>
    </source>
</evidence>
<evidence type="ECO:0000256" key="14">
    <source>
        <dbReference type="ARBA" id="ARBA00023136"/>
    </source>
</evidence>
<name>V9L4D7_CALMI</name>
<evidence type="ECO:0000256" key="17">
    <source>
        <dbReference type="ARBA" id="ARBA00036900"/>
    </source>
</evidence>
<evidence type="ECO:0000256" key="5">
    <source>
        <dbReference type="ARBA" id="ARBA00004514"/>
    </source>
</evidence>
<protein>
    <recommendedName>
        <fullName evidence="18">Ceramide-1-phosphate transfer protein</fullName>
    </recommendedName>
    <alternativeName>
        <fullName evidence="19">Glycolipid transfer protein domain-containing protein 1</fullName>
    </alternativeName>
</protein>
<dbReference type="GO" id="GO:0032691">
    <property type="term" value="P:negative regulation of interleukin-1 beta production"/>
    <property type="evidence" value="ECO:0007669"/>
    <property type="project" value="UniProtKB-ARBA"/>
</dbReference>
<organism evidence="21">
    <name type="scientific">Callorhinchus milii</name>
    <name type="common">Ghost shark</name>
    <dbReference type="NCBI Taxonomy" id="7868"/>
    <lineage>
        <taxon>Eukaryota</taxon>
        <taxon>Metazoa</taxon>
        <taxon>Chordata</taxon>
        <taxon>Craniata</taxon>
        <taxon>Vertebrata</taxon>
        <taxon>Chondrichthyes</taxon>
        <taxon>Holocephali</taxon>
        <taxon>Chimaeriformes</taxon>
        <taxon>Callorhinchidae</taxon>
        <taxon>Callorhinchus</taxon>
    </lineage>
</organism>
<sequence>MAETQRFSLTEVLDSFRTCLTDQGDILLEHYLNGWKGLIKFMNSLGSVFSFISKDAVGKIQIMENYRIGESSQQYLTLQSMVKYEMENKLVDLVQRSENWDSGCRTILRLHRVLRWLQLFLEKLQIASEDSKTSVLCTEAYNDSLACHHTWIVRKAATVAFYALPTRVAFFEAMNMGTTEEAVAKLGVALPFLSKVFDITEELYRQHNLLDLP</sequence>
<reference evidence="21" key="1">
    <citation type="journal article" date="2014" name="Nature">
        <title>Elephant shark genome provides unique insights into gnathostome evolution.</title>
        <authorList>
            <consortium name="International Elephant Shark Genome Sequencing Consortium"/>
            <person name="Venkatesh B."/>
            <person name="Lee A.P."/>
            <person name="Ravi V."/>
            <person name="Maurya A.K."/>
            <person name="Lian M.M."/>
            <person name="Swann J.B."/>
            <person name="Ohta Y."/>
            <person name="Flajnik M.F."/>
            <person name="Sutoh Y."/>
            <person name="Kasahara M."/>
            <person name="Hoon S."/>
            <person name="Gangu V."/>
            <person name="Roy S.W."/>
            <person name="Irimia M."/>
            <person name="Korzh V."/>
            <person name="Kondrychyn I."/>
            <person name="Lim Z.W."/>
            <person name="Tay B.H."/>
            <person name="Tohari S."/>
            <person name="Kong K.W."/>
            <person name="Ho S."/>
            <person name="Lorente-Galdos B."/>
            <person name="Quilez J."/>
            <person name="Marques-Bonet T."/>
            <person name="Raney B.J."/>
            <person name="Ingham P.W."/>
            <person name="Tay A."/>
            <person name="Hillier L.W."/>
            <person name="Minx P."/>
            <person name="Boehm T."/>
            <person name="Wilson R.K."/>
            <person name="Brenner S."/>
            <person name="Warren W.C."/>
        </authorList>
    </citation>
    <scope>NUCLEOTIDE SEQUENCE</scope>
    <source>
        <tissue evidence="21">Gills</tissue>
    </source>
</reference>
<comment type="catalytic activity">
    <reaction evidence="16">
        <text>N-(9Z-octadecenoyl)-sphing-4-enine-1-phosphate(in) = N-(9Z-octadecenoyl)-sphing-4-enine-1-phosphate(out)</text>
        <dbReference type="Rhea" id="RHEA:45688"/>
        <dbReference type="ChEBI" id="CHEBI:85378"/>
    </reaction>
    <physiologicalReaction direction="left-to-right" evidence="16">
        <dbReference type="Rhea" id="RHEA:45689"/>
    </physiologicalReaction>
</comment>
<dbReference type="GO" id="GO:1902387">
    <property type="term" value="F:ceramide 1-phosphate binding"/>
    <property type="evidence" value="ECO:0007669"/>
    <property type="project" value="TreeGrafter"/>
</dbReference>
<feature type="domain" description="Glycolipid transfer protein" evidence="20">
    <location>
        <begin position="26"/>
        <end position="175"/>
    </location>
</feature>
<keyword evidence="15" id="KW-0539">Nucleus</keyword>
<dbReference type="PANTHER" id="PTHR10219">
    <property type="entry name" value="GLYCOLIPID TRANSFER PROTEIN-RELATED"/>
    <property type="match status" value="1"/>
</dbReference>
<keyword evidence="7" id="KW-0813">Transport</keyword>
<evidence type="ECO:0000256" key="19">
    <source>
        <dbReference type="ARBA" id="ARBA00042989"/>
    </source>
</evidence>
<evidence type="ECO:0000259" key="20">
    <source>
        <dbReference type="Pfam" id="PF08718"/>
    </source>
</evidence>
<dbReference type="PANTHER" id="PTHR10219:SF20">
    <property type="entry name" value="CERAMIDE-1-PHOSPHATE TRANSFER PROTEIN"/>
    <property type="match status" value="1"/>
</dbReference>
<keyword evidence="9" id="KW-0963">Cytoplasm</keyword>
<dbReference type="GO" id="GO:0005829">
    <property type="term" value="C:cytosol"/>
    <property type="evidence" value="ECO:0007669"/>
    <property type="project" value="UniProtKB-SubCell"/>
</dbReference>
<dbReference type="EMBL" id="JW874217">
    <property type="protein sequence ID" value="AFP06734.1"/>
    <property type="molecule type" value="mRNA"/>
</dbReference>
<comment type="subcellular location">
    <subcellularLocation>
        <location evidence="2">Cell membrane</location>
        <topology evidence="2">Peripheral membrane protein</topology>
        <orientation evidence="2">Cytoplasmic side</orientation>
    </subcellularLocation>
    <subcellularLocation>
        <location evidence="5">Cytoplasm</location>
        <location evidence="5">Cytosol</location>
    </subcellularLocation>
    <subcellularLocation>
        <location evidence="3">Endosome membrane</location>
        <topology evidence="3">Peripheral membrane protein</topology>
    </subcellularLocation>
    <subcellularLocation>
        <location evidence="1">Golgi apparatus</location>
        <location evidence="1">trans-Golgi network membrane</location>
        <topology evidence="1">Peripheral membrane protein</topology>
    </subcellularLocation>
    <subcellularLocation>
        <location evidence="4">Nucleus outer membrane</location>
        <topology evidence="4">Peripheral membrane protein</topology>
    </subcellularLocation>
</comment>
<evidence type="ECO:0000256" key="12">
    <source>
        <dbReference type="ARBA" id="ARBA00023055"/>
    </source>
</evidence>
<accession>V9L4D7</accession>
<evidence type="ECO:0000313" key="21">
    <source>
        <dbReference type="EMBL" id="AFP06734.1"/>
    </source>
</evidence>
<proteinExistence type="evidence at transcript level"/>